<dbReference type="EMBL" id="CAJNOJ010000182">
    <property type="protein sequence ID" value="CAF1254217.1"/>
    <property type="molecule type" value="Genomic_DNA"/>
</dbReference>
<evidence type="ECO:0000313" key="2">
    <source>
        <dbReference type="EMBL" id="CAF1182518.1"/>
    </source>
</evidence>
<gene>
    <name evidence="3" type="ORF">EDS130_LOCUS28151</name>
    <name evidence="2" type="ORF">XAT740_LOCUS22659</name>
</gene>
<evidence type="ECO:0000313" key="3">
    <source>
        <dbReference type="EMBL" id="CAF1254217.1"/>
    </source>
</evidence>
<keyword evidence="4" id="KW-1185">Reference proteome</keyword>
<dbReference type="Proteomes" id="UP000663828">
    <property type="component" value="Unassembled WGS sequence"/>
</dbReference>
<evidence type="ECO:0000256" key="1">
    <source>
        <dbReference type="SAM" id="SignalP"/>
    </source>
</evidence>
<dbReference type="Proteomes" id="UP000663852">
    <property type="component" value="Unassembled WGS sequence"/>
</dbReference>
<feature type="signal peptide" evidence="1">
    <location>
        <begin position="1"/>
        <end position="16"/>
    </location>
</feature>
<comment type="caution">
    <text evidence="2">The sequence shown here is derived from an EMBL/GenBank/DDBJ whole genome shotgun (WGS) entry which is preliminary data.</text>
</comment>
<proteinExistence type="predicted"/>
<sequence>MYLIILLFYLLPIIESQTYPCSCSCCNTPACTPIPQQTIYLSTCTIDMCAIQCRALYTQCQSSYPNTVVAQCSASNVQLYSCRCECCNTGSTACLPTYIGNSVSYTCQVGSCSISCASQYQTQCISNANGQTLGTCIGPITTTTTTTTIGPWLGNTCSCSCCQTGSYCTPVNVGITSASQCLTTSCTQACQARYPSTCPSNYALGQTSGTCTSSSTSGINRCGCRCCGTTGCQDYTIRTNEVCTTCYSLCQTQSPCLNSYQVTYNCYLNHAQRLHSQFSFIFTISFLFYTIFEPFKF</sequence>
<keyword evidence="1" id="KW-0732">Signal</keyword>
<dbReference type="AlphaFoldDB" id="A0A814UV33"/>
<reference evidence="2" key="1">
    <citation type="submission" date="2021-02" db="EMBL/GenBank/DDBJ databases">
        <authorList>
            <person name="Nowell W R."/>
        </authorList>
    </citation>
    <scope>NUCLEOTIDE SEQUENCE</scope>
</reference>
<organism evidence="2 4">
    <name type="scientific">Adineta ricciae</name>
    <name type="common">Rotifer</name>
    <dbReference type="NCBI Taxonomy" id="249248"/>
    <lineage>
        <taxon>Eukaryota</taxon>
        <taxon>Metazoa</taxon>
        <taxon>Spiralia</taxon>
        <taxon>Gnathifera</taxon>
        <taxon>Rotifera</taxon>
        <taxon>Eurotatoria</taxon>
        <taxon>Bdelloidea</taxon>
        <taxon>Adinetida</taxon>
        <taxon>Adinetidae</taxon>
        <taxon>Adineta</taxon>
    </lineage>
</organism>
<accession>A0A814UV33</accession>
<name>A0A814UV33_ADIRI</name>
<feature type="chain" id="PRO_5036410924" evidence="1">
    <location>
        <begin position="17"/>
        <end position="297"/>
    </location>
</feature>
<dbReference type="OrthoDB" id="10009885at2759"/>
<evidence type="ECO:0000313" key="4">
    <source>
        <dbReference type="Proteomes" id="UP000663828"/>
    </source>
</evidence>
<protein>
    <submittedName>
        <fullName evidence="2">Uncharacterized protein</fullName>
    </submittedName>
</protein>
<dbReference type="EMBL" id="CAJNOR010001678">
    <property type="protein sequence ID" value="CAF1182518.1"/>
    <property type="molecule type" value="Genomic_DNA"/>
</dbReference>